<name>B1F9K7_9BURK</name>
<dbReference type="AlphaFoldDB" id="B1F9K7"/>
<dbReference type="PRINTS" id="PR00081">
    <property type="entry name" value="GDHRDH"/>
</dbReference>
<dbReference type="PANTHER" id="PTHR43180">
    <property type="entry name" value="3-OXOACYL-(ACYL-CARRIER-PROTEIN) REDUCTASE (AFU_ORTHOLOGUE AFUA_6G11210)"/>
    <property type="match status" value="1"/>
</dbReference>
<dbReference type="InterPro" id="IPR057326">
    <property type="entry name" value="KR_dom"/>
</dbReference>
<keyword evidence="2" id="KW-0560">Oxidoreductase</keyword>
<evidence type="ECO:0000256" key="3">
    <source>
        <dbReference type="RuleBase" id="RU000363"/>
    </source>
</evidence>
<dbReference type="PATRIC" id="fig|396596.7.peg.7339"/>
<dbReference type="EMBL" id="ABLC01000007">
    <property type="protein sequence ID" value="EDT05825.1"/>
    <property type="molecule type" value="Genomic_DNA"/>
</dbReference>
<dbReference type="SUPFAM" id="SSF51735">
    <property type="entry name" value="NAD(P)-binding Rossmann-fold domains"/>
    <property type="match status" value="1"/>
</dbReference>
<feature type="compositionally biased region" description="Basic residues" evidence="4">
    <location>
        <begin position="47"/>
        <end position="56"/>
    </location>
</feature>
<evidence type="ECO:0000259" key="5">
    <source>
        <dbReference type="SMART" id="SM00822"/>
    </source>
</evidence>
<evidence type="ECO:0000256" key="2">
    <source>
        <dbReference type="ARBA" id="ARBA00023002"/>
    </source>
</evidence>
<evidence type="ECO:0000313" key="6">
    <source>
        <dbReference type="EMBL" id="EDT05825.1"/>
    </source>
</evidence>
<dbReference type="GO" id="GO:0016491">
    <property type="term" value="F:oxidoreductase activity"/>
    <property type="evidence" value="ECO:0007669"/>
    <property type="project" value="UniProtKB-KW"/>
</dbReference>
<comment type="similarity">
    <text evidence="1 3">Belongs to the short-chain dehydrogenases/reductases (SDR) family.</text>
</comment>
<sequence>MRRVGAIPDPSKCRVQLREFPDSRGMKTKAPISSCALSGPASDAKAARRPGRRRAWRTGAPGQTTRTVGVSVMDQPIFDLNGKVALVTGSAQGLGADIATTLARQGARVIVSDVLEDLGRTTARAIQGAQFVKHDVVSEPDWQRVVQFAVETHGRLDLVVNNAGIEAFSLLENLTVEQFQRVQKVNLEGTFLGTKWAIRAMKPGASSGHGGSIINISSLAGIVGTFGLSAYCAAKGGVRLLTKAAAIECARLGYGIRVNSIHPAVVDGGMGKSVVKSLVDSGLAPDEHVAESILASTHPMGFGKPKDVADAVCFVASSHWMNGAELVLDGGASAQ</sequence>
<reference evidence="6 7" key="1">
    <citation type="submission" date="2008-03" db="EMBL/GenBank/DDBJ databases">
        <title>Sequencing of the draft genome and assembly of Burkholderia ambifaria IOP40-10.</title>
        <authorList>
            <consortium name="US DOE Joint Genome Institute (JGI-PGF)"/>
            <person name="Copeland A."/>
            <person name="Lucas S."/>
            <person name="Lapidus A."/>
            <person name="Glavina del Rio T."/>
            <person name="Dalin E."/>
            <person name="Tice H."/>
            <person name="Bruce D."/>
            <person name="Goodwin L."/>
            <person name="Pitluck S."/>
            <person name="Larimer F."/>
            <person name="Land M.L."/>
            <person name="Hauser L."/>
            <person name="Tiedje J."/>
            <person name="Richardson P."/>
        </authorList>
    </citation>
    <scope>NUCLEOTIDE SEQUENCE [LARGE SCALE GENOMIC DNA]</scope>
    <source>
        <strain evidence="6 7">IOP40-10</strain>
    </source>
</reference>
<dbReference type="Pfam" id="PF00106">
    <property type="entry name" value="adh_short"/>
    <property type="match status" value="1"/>
</dbReference>
<evidence type="ECO:0000256" key="4">
    <source>
        <dbReference type="SAM" id="MobiDB-lite"/>
    </source>
</evidence>
<dbReference type="InterPro" id="IPR020904">
    <property type="entry name" value="Sc_DH/Rdtase_CS"/>
</dbReference>
<dbReference type="PROSITE" id="PS00061">
    <property type="entry name" value="ADH_SHORT"/>
    <property type="match status" value="1"/>
</dbReference>
<gene>
    <name evidence="6" type="ORF">BamIOP4010DRAFT_0716</name>
</gene>
<dbReference type="InterPro" id="IPR002347">
    <property type="entry name" value="SDR_fam"/>
</dbReference>
<dbReference type="Proteomes" id="UP000005463">
    <property type="component" value="Unassembled WGS sequence"/>
</dbReference>
<dbReference type="Gene3D" id="3.40.50.720">
    <property type="entry name" value="NAD(P)-binding Rossmann-like Domain"/>
    <property type="match status" value="1"/>
</dbReference>
<dbReference type="InterPro" id="IPR036291">
    <property type="entry name" value="NAD(P)-bd_dom_sf"/>
</dbReference>
<feature type="region of interest" description="Disordered" evidence="4">
    <location>
        <begin position="24"/>
        <end position="63"/>
    </location>
</feature>
<organism evidence="6 7">
    <name type="scientific">Burkholderia ambifaria IOP40-10</name>
    <dbReference type="NCBI Taxonomy" id="396596"/>
    <lineage>
        <taxon>Bacteria</taxon>
        <taxon>Pseudomonadati</taxon>
        <taxon>Pseudomonadota</taxon>
        <taxon>Betaproteobacteria</taxon>
        <taxon>Burkholderiales</taxon>
        <taxon>Burkholderiaceae</taxon>
        <taxon>Burkholderia</taxon>
        <taxon>Burkholderia cepacia complex</taxon>
    </lineage>
</organism>
<evidence type="ECO:0000313" key="7">
    <source>
        <dbReference type="Proteomes" id="UP000005463"/>
    </source>
</evidence>
<accession>B1F9K7</accession>
<dbReference type="SMART" id="SM00822">
    <property type="entry name" value="PKS_KR"/>
    <property type="match status" value="1"/>
</dbReference>
<feature type="domain" description="Ketoreductase" evidence="5">
    <location>
        <begin position="83"/>
        <end position="288"/>
    </location>
</feature>
<dbReference type="PRINTS" id="PR00080">
    <property type="entry name" value="SDRFAMILY"/>
</dbReference>
<dbReference type="PANTHER" id="PTHR43180:SF66">
    <property type="entry name" value="SHORT-CHAIN DEHYDROGENASE_REDUCTASE FAMILY PROTEIN"/>
    <property type="match status" value="1"/>
</dbReference>
<dbReference type="FunFam" id="3.40.50.720:FF:000084">
    <property type="entry name" value="Short-chain dehydrogenase reductase"/>
    <property type="match status" value="1"/>
</dbReference>
<proteinExistence type="inferred from homology"/>
<comment type="caution">
    <text evidence="6">The sequence shown here is derived from an EMBL/GenBank/DDBJ whole genome shotgun (WGS) entry which is preliminary data.</text>
</comment>
<evidence type="ECO:0000256" key="1">
    <source>
        <dbReference type="ARBA" id="ARBA00006484"/>
    </source>
</evidence>
<protein>
    <submittedName>
        <fullName evidence="6">Short-chain dehydrogenase/reductase SDR</fullName>
    </submittedName>
</protein>